<proteinExistence type="predicted"/>
<dbReference type="Proteomes" id="UP001164743">
    <property type="component" value="Chromosome 12A"/>
</dbReference>
<name>A0ABY7CXQ2_9BASI</name>
<sequence length="278" mass="30272">MAGTCVRLSSVRVSVSPSPQARRAACLLRSQGLRAARRRSYSRPWTAAIRQAVPCANTSGPGSASGPRFSRVLRSQLSVPCIRMARSCHRPSGHSQSTKLNPPLTRLLQTQYMPRDALARPSLLVPFAPVAFHPPASLSLHLVSRHKPSMKHTPDPRGKQPPSYLCRILKTSQTSGASRTSGRLPPFRSALSHKPYTSPALHLASLTPRQPYTSPALHLASLTTRYPYNSLPFPRTTSLAPTLLAPTLLAPTSLAPLHLPRYPYTTYLAPRSSTLSPC</sequence>
<dbReference type="RefSeq" id="XP_053025644.1">
    <property type="nucleotide sequence ID" value="XM_053162235.1"/>
</dbReference>
<evidence type="ECO:0000313" key="3">
    <source>
        <dbReference type="Proteomes" id="UP001164743"/>
    </source>
</evidence>
<dbReference type="EMBL" id="CP110432">
    <property type="protein sequence ID" value="WAQ90089.1"/>
    <property type="molecule type" value="Genomic_DNA"/>
</dbReference>
<feature type="compositionally biased region" description="Polar residues" evidence="1">
    <location>
        <begin position="172"/>
        <end position="181"/>
    </location>
</feature>
<gene>
    <name evidence="2" type="ORF">PtA15_12A74</name>
</gene>
<feature type="region of interest" description="Disordered" evidence="1">
    <location>
        <begin position="172"/>
        <end position="191"/>
    </location>
</feature>
<protein>
    <submittedName>
        <fullName evidence="2">Uncharacterized protein</fullName>
    </submittedName>
</protein>
<evidence type="ECO:0000313" key="2">
    <source>
        <dbReference type="EMBL" id="WAQ90089.1"/>
    </source>
</evidence>
<dbReference type="GeneID" id="77803129"/>
<reference evidence="2" key="1">
    <citation type="submission" date="2022-10" db="EMBL/GenBank/DDBJ databases">
        <title>Puccinia triticina Genome sequencing and assembly.</title>
        <authorList>
            <person name="Li C."/>
        </authorList>
    </citation>
    <scope>NUCLEOTIDE SEQUENCE</scope>
    <source>
        <strain evidence="2">Pt15</strain>
    </source>
</reference>
<evidence type="ECO:0000256" key="1">
    <source>
        <dbReference type="SAM" id="MobiDB-lite"/>
    </source>
</evidence>
<accession>A0ABY7CXQ2</accession>
<keyword evidence="3" id="KW-1185">Reference proteome</keyword>
<organism evidence="2 3">
    <name type="scientific">Puccinia triticina</name>
    <dbReference type="NCBI Taxonomy" id="208348"/>
    <lineage>
        <taxon>Eukaryota</taxon>
        <taxon>Fungi</taxon>
        <taxon>Dikarya</taxon>
        <taxon>Basidiomycota</taxon>
        <taxon>Pucciniomycotina</taxon>
        <taxon>Pucciniomycetes</taxon>
        <taxon>Pucciniales</taxon>
        <taxon>Pucciniaceae</taxon>
        <taxon>Puccinia</taxon>
    </lineage>
</organism>